<evidence type="ECO:0000313" key="1">
    <source>
        <dbReference type="EMBL" id="URE13052.1"/>
    </source>
</evidence>
<evidence type="ECO:0000313" key="4">
    <source>
        <dbReference type="Proteomes" id="UP001055439"/>
    </source>
</evidence>
<evidence type="ECO:0000313" key="2">
    <source>
        <dbReference type="EMBL" id="URE13226.1"/>
    </source>
</evidence>
<reference evidence="2" key="1">
    <citation type="submission" date="2022-05" db="EMBL/GenBank/DDBJ databases">
        <title>The Musa troglodytarum L. genome provides insights into the mechanism of non-climacteric behaviour and enrichment of carotenoids.</title>
        <authorList>
            <person name="Wang J."/>
        </authorList>
    </citation>
    <scope>NUCLEOTIDE SEQUENCE</scope>
    <source>
        <tissue evidence="2">Leaf</tissue>
    </source>
</reference>
<dbReference type="EMBL" id="CP097508">
    <property type="protein sequence ID" value="URE13052.1"/>
    <property type="molecule type" value="Genomic_DNA"/>
</dbReference>
<protein>
    <submittedName>
        <fullName evidence="2">Uncharacterized protein</fullName>
    </submittedName>
</protein>
<dbReference type="EMBL" id="CP097508">
    <property type="protein sequence ID" value="URE13635.1"/>
    <property type="molecule type" value="Genomic_DNA"/>
</dbReference>
<name>A0A9E7GDQ3_9LILI</name>
<organism evidence="2 4">
    <name type="scientific">Musa troglodytarum</name>
    <name type="common">fe'i banana</name>
    <dbReference type="NCBI Taxonomy" id="320322"/>
    <lineage>
        <taxon>Eukaryota</taxon>
        <taxon>Viridiplantae</taxon>
        <taxon>Streptophyta</taxon>
        <taxon>Embryophyta</taxon>
        <taxon>Tracheophyta</taxon>
        <taxon>Spermatophyta</taxon>
        <taxon>Magnoliopsida</taxon>
        <taxon>Liliopsida</taxon>
        <taxon>Zingiberales</taxon>
        <taxon>Musaceae</taxon>
        <taxon>Musa</taxon>
    </lineage>
</organism>
<dbReference type="Proteomes" id="UP001055439">
    <property type="component" value="Chromosome 6"/>
</dbReference>
<accession>A0A9E7GDQ3</accession>
<dbReference type="EMBL" id="CP097508">
    <property type="protein sequence ID" value="URE13226.1"/>
    <property type="molecule type" value="Genomic_DNA"/>
</dbReference>
<evidence type="ECO:0000313" key="3">
    <source>
        <dbReference type="EMBL" id="URE13635.1"/>
    </source>
</evidence>
<keyword evidence="4" id="KW-1185">Reference proteome</keyword>
<sequence>MSSSAAVVPVVSMLLQSSLHERFRQPCTCCSAFVSGKNRRLILKFNYSLGPPEFDVKEDVFRH</sequence>
<gene>
    <name evidence="3" type="ORF">MUK42_23324</name>
    <name evidence="2" type="ORF">MUK42_36145</name>
    <name evidence="1" type="ORF">MUK42_36148</name>
</gene>
<dbReference type="AlphaFoldDB" id="A0A9E7GDQ3"/>
<proteinExistence type="predicted"/>